<sequence>MRSVVFRRHGPAEEVVEVVETPVPIPGPGQVRVRLRARPINPSDLLYIEGRYGRSAERFPAVPGFEGAGTVEAVGEGSSLRCGTKVAMATAAAGTWQDRVVADADEVMALPEALPESTGCQVSINPFTALLLLRTCDPAPGDWIVQSAASSAVGKMLLFLARRSGLRCACVARDPHRCEELARLGADAVIDSAREPVEDRIREHTDGAAVALDAVGGEIGTDLLRSLRDGGRFISYGMLSGKPVEAQPHDLVFRDITLEGFWLPPVWARVPVAERQRLAERVLELVSEPGFVPTASAEFDLSDVRDAIHRARSRHAGKVLLNG</sequence>
<dbReference type="EMBL" id="CP022752">
    <property type="protein sequence ID" value="ASU78881.1"/>
    <property type="molecule type" value="Genomic_DNA"/>
</dbReference>
<dbReference type="CDD" id="cd05282">
    <property type="entry name" value="ETR_like"/>
    <property type="match status" value="1"/>
</dbReference>
<dbReference type="PANTHER" id="PTHR48106:SF2">
    <property type="entry name" value="ZN2+-BINDING DEHYDROGENASE"/>
    <property type="match status" value="1"/>
</dbReference>
<protein>
    <recommendedName>
        <fullName evidence="3">Enoyl reductase (ER) domain-containing protein</fullName>
    </recommendedName>
</protein>
<dbReference type="Gene3D" id="3.90.180.10">
    <property type="entry name" value="Medium-chain alcohol dehydrogenases, catalytic domain"/>
    <property type="match status" value="1"/>
</dbReference>
<dbReference type="PANTHER" id="PTHR48106">
    <property type="entry name" value="QUINONE OXIDOREDUCTASE PIG3-RELATED"/>
    <property type="match status" value="1"/>
</dbReference>
<evidence type="ECO:0000313" key="5">
    <source>
        <dbReference type="Proteomes" id="UP000215043"/>
    </source>
</evidence>
<dbReference type="Proteomes" id="UP000215043">
    <property type="component" value="Chromosome"/>
</dbReference>
<evidence type="ECO:0000259" key="3">
    <source>
        <dbReference type="SMART" id="SM00829"/>
    </source>
</evidence>
<dbReference type="InterPro" id="IPR013149">
    <property type="entry name" value="ADH-like_C"/>
</dbReference>
<dbReference type="SUPFAM" id="SSF51735">
    <property type="entry name" value="NAD(P)-binding Rossmann-fold domains"/>
    <property type="match status" value="1"/>
</dbReference>
<dbReference type="Gene3D" id="3.40.50.720">
    <property type="entry name" value="NAD(P)-binding Rossmann-like Domain"/>
    <property type="match status" value="1"/>
</dbReference>
<evidence type="ECO:0000256" key="1">
    <source>
        <dbReference type="ARBA" id="ARBA00022857"/>
    </source>
</evidence>
<dbReference type="Pfam" id="PF08240">
    <property type="entry name" value="ADH_N"/>
    <property type="match status" value="1"/>
</dbReference>
<dbReference type="InterPro" id="IPR011032">
    <property type="entry name" value="GroES-like_sf"/>
</dbReference>
<evidence type="ECO:0000313" key="4">
    <source>
        <dbReference type="EMBL" id="ASU78881.1"/>
    </source>
</evidence>
<dbReference type="SUPFAM" id="SSF50129">
    <property type="entry name" value="GroES-like"/>
    <property type="match status" value="1"/>
</dbReference>
<dbReference type="GO" id="GO:0016651">
    <property type="term" value="F:oxidoreductase activity, acting on NAD(P)H"/>
    <property type="evidence" value="ECO:0007669"/>
    <property type="project" value="TreeGrafter"/>
</dbReference>
<evidence type="ECO:0000256" key="2">
    <source>
        <dbReference type="ARBA" id="ARBA00023002"/>
    </source>
</evidence>
<feature type="domain" description="Enoyl reductase (ER)" evidence="3">
    <location>
        <begin position="10"/>
        <end position="321"/>
    </location>
</feature>
<dbReference type="OrthoDB" id="9792162at2"/>
<proteinExistence type="predicted"/>
<dbReference type="InterPro" id="IPR036291">
    <property type="entry name" value="NAD(P)-bd_dom_sf"/>
</dbReference>
<organism evidence="4 5">
    <name type="scientific">Actinopolyspora erythraea</name>
    <dbReference type="NCBI Taxonomy" id="414996"/>
    <lineage>
        <taxon>Bacteria</taxon>
        <taxon>Bacillati</taxon>
        <taxon>Actinomycetota</taxon>
        <taxon>Actinomycetes</taxon>
        <taxon>Actinopolysporales</taxon>
        <taxon>Actinopolysporaceae</taxon>
        <taxon>Actinopolyspora</taxon>
    </lineage>
</organism>
<keyword evidence="1" id="KW-0521">NADP</keyword>
<accession>A0A223RSP9</accession>
<gene>
    <name evidence="4" type="ORF">CDG81_11990</name>
</gene>
<dbReference type="KEGG" id="aey:CDG81_11990"/>
<dbReference type="Pfam" id="PF00107">
    <property type="entry name" value="ADH_zinc_N"/>
    <property type="match status" value="1"/>
</dbReference>
<keyword evidence="2" id="KW-0560">Oxidoreductase</keyword>
<dbReference type="InterPro" id="IPR013154">
    <property type="entry name" value="ADH-like_N"/>
</dbReference>
<dbReference type="SMART" id="SM00829">
    <property type="entry name" value="PKS_ER"/>
    <property type="match status" value="1"/>
</dbReference>
<dbReference type="GO" id="GO:0070402">
    <property type="term" value="F:NADPH binding"/>
    <property type="evidence" value="ECO:0007669"/>
    <property type="project" value="TreeGrafter"/>
</dbReference>
<reference evidence="4 5" key="1">
    <citation type="submission" date="2017-08" db="EMBL/GenBank/DDBJ databases">
        <title>The complete genome sequence of moderately halophilic actinomycete Actinopolyspora erythraea YIM 90600, the producer of novel erythromycin, novel actinopolysporins A-C and tubercidin.</title>
        <authorList>
            <person name="Yin M."/>
            <person name="Tang S."/>
        </authorList>
    </citation>
    <scope>NUCLEOTIDE SEQUENCE [LARGE SCALE GENOMIC DNA]</scope>
    <source>
        <strain evidence="4 5">YIM 90600</strain>
    </source>
</reference>
<name>A0A223RSP9_9ACTN</name>
<dbReference type="AlphaFoldDB" id="A0A223RSP9"/>
<dbReference type="InterPro" id="IPR020843">
    <property type="entry name" value="ER"/>
</dbReference>